<comment type="domain">
    <text evidence="12">Consists of 3 domains; the N-terminus binds the ribosome, the middle domain has PPIase activity, while the C-terminus has intrinsic chaperone activity on its own.</text>
</comment>
<dbReference type="PANTHER" id="PTHR30560:SF3">
    <property type="entry name" value="TRIGGER FACTOR-LIKE PROTEIN TIG, CHLOROPLASTIC"/>
    <property type="match status" value="1"/>
</dbReference>
<accession>A0A9D1AI74</accession>
<evidence type="ECO:0000256" key="10">
    <source>
        <dbReference type="ARBA" id="ARBA00024849"/>
    </source>
</evidence>
<dbReference type="NCBIfam" id="TIGR00115">
    <property type="entry name" value="tig"/>
    <property type="match status" value="1"/>
</dbReference>
<dbReference type="Proteomes" id="UP000886749">
    <property type="component" value="Unassembled WGS sequence"/>
</dbReference>
<evidence type="ECO:0000256" key="8">
    <source>
        <dbReference type="ARBA" id="ARBA00023235"/>
    </source>
</evidence>
<dbReference type="GO" id="GO:0043335">
    <property type="term" value="P:protein unfolding"/>
    <property type="evidence" value="ECO:0007669"/>
    <property type="project" value="TreeGrafter"/>
</dbReference>
<evidence type="ECO:0000259" key="16">
    <source>
        <dbReference type="PROSITE" id="PS50059"/>
    </source>
</evidence>
<dbReference type="GO" id="GO:0043022">
    <property type="term" value="F:ribosome binding"/>
    <property type="evidence" value="ECO:0007669"/>
    <property type="project" value="TreeGrafter"/>
</dbReference>
<organism evidence="17 18">
    <name type="scientific">Candidatus Egerieicola pullicola</name>
    <dbReference type="NCBI Taxonomy" id="2840775"/>
    <lineage>
        <taxon>Bacteria</taxon>
        <taxon>Bacillati</taxon>
        <taxon>Bacillota</taxon>
        <taxon>Clostridia</taxon>
        <taxon>Eubacteriales</taxon>
        <taxon>Oscillospiraceae</taxon>
        <taxon>Oscillospiraceae incertae sedis</taxon>
        <taxon>Candidatus Egerieicola</taxon>
    </lineage>
</organism>
<evidence type="ECO:0000256" key="6">
    <source>
        <dbReference type="ARBA" id="ARBA00023110"/>
    </source>
</evidence>
<dbReference type="Pfam" id="PF00254">
    <property type="entry name" value="FKBP_C"/>
    <property type="match status" value="1"/>
</dbReference>
<evidence type="ECO:0000313" key="17">
    <source>
        <dbReference type="EMBL" id="HIR40798.1"/>
    </source>
</evidence>
<dbReference type="InterPro" id="IPR008880">
    <property type="entry name" value="Trigger_fac_C"/>
</dbReference>
<dbReference type="Gene3D" id="3.30.70.1050">
    <property type="entry name" value="Trigger factor ribosome-binding domain"/>
    <property type="match status" value="1"/>
</dbReference>
<dbReference type="SUPFAM" id="SSF109998">
    <property type="entry name" value="Triger factor/SurA peptide-binding domain-like"/>
    <property type="match status" value="1"/>
</dbReference>
<keyword evidence="8 12" id="KW-0413">Isomerase</keyword>
<dbReference type="HAMAP" id="MF_00303">
    <property type="entry name" value="Trigger_factor_Tig"/>
    <property type="match status" value="1"/>
</dbReference>
<dbReference type="AlphaFoldDB" id="A0A9D1AI74"/>
<evidence type="ECO:0000256" key="4">
    <source>
        <dbReference type="ARBA" id="ARBA00016902"/>
    </source>
</evidence>
<dbReference type="GO" id="GO:0044183">
    <property type="term" value="F:protein folding chaperone"/>
    <property type="evidence" value="ECO:0007669"/>
    <property type="project" value="TreeGrafter"/>
</dbReference>
<evidence type="ECO:0000256" key="13">
    <source>
        <dbReference type="PROSITE-ProRule" id="PRU00277"/>
    </source>
</evidence>
<comment type="catalytic activity">
    <reaction evidence="1 12 13">
        <text>[protein]-peptidylproline (omega=180) = [protein]-peptidylproline (omega=0)</text>
        <dbReference type="Rhea" id="RHEA:16237"/>
        <dbReference type="Rhea" id="RHEA-COMP:10747"/>
        <dbReference type="Rhea" id="RHEA-COMP:10748"/>
        <dbReference type="ChEBI" id="CHEBI:83833"/>
        <dbReference type="ChEBI" id="CHEBI:83834"/>
        <dbReference type="EC" id="5.2.1.8"/>
    </reaction>
</comment>
<feature type="domain" description="PPIase FKBP-type" evidence="16">
    <location>
        <begin position="163"/>
        <end position="223"/>
    </location>
</feature>
<evidence type="ECO:0000256" key="15">
    <source>
        <dbReference type="SAM" id="Coils"/>
    </source>
</evidence>
<dbReference type="PANTHER" id="PTHR30560">
    <property type="entry name" value="TRIGGER FACTOR CHAPERONE AND PEPTIDYL-PROLYL CIS/TRANS ISOMERASE"/>
    <property type="match status" value="1"/>
</dbReference>
<evidence type="ECO:0000256" key="9">
    <source>
        <dbReference type="ARBA" id="ARBA00023306"/>
    </source>
</evidence>
<comment type="similarity">
    <text evidence="2 12 14">Belongs to the FKBP-type PPIase family. Tig subfamily.</text>
</comment>
<evidence type="ECO:0000256" key="11">
    <source>
        <dbReference type="ARBA" id="ARBA00029986"/>
    </source>
</evidence>
<dbReference type="Gene3D" id="1.10.3120.10">
    <property type="entry name" value="Trigger factor, C-terminal domain"/>
    <property type="match status" value="1"/>
</dbReference>
<dbReference type="Gene3D" id="3.10.50.40">
    <property type="match status" value="1"/>
</dbReference>
<comment type="subcellular location">
    <subcellularLocation>
        <location evidence="12">Cytoplasm</location>
    </subcellularLocation>
    <text evidence="12">About half TF is bound to the ribosome near the polypeptide exit tunnel while the other half is free in the cytoplasm.</text>
</comment>
<keyword evidence="12" id="KW-0963">Cytoplasm</keyword>
<comment type="function">
    <text evidence="10 12">Involved in protein export. Acts as a chaperone by maintaining the newly synthesized protein in an open conformation. Functions as a peptidyl-prolyl cis-trans isomerase.</text>
</comment>
<keyword evidence="7 12" id="KW-0143">Chaperone</keyword>
<protein>
    <recommendedName>
        <fullName evidence="4 12">Trigger factor</fullName>
        <shortName evidence="12">TF</shortName>
        <ecNumber evidence="3 12">5.2.1.8</ecNumber>
    </recommendedName>
    <alternativeName>
        <fullName evidence="11 12">PPIase</fullName>
    </alternativeName>
</protein>
<dbReference type="InterPro" id="IPR046357">
    <property type="entry name" value="PPIase_dom_sf"/>
</dbReference>
<evidence type="ECO:0000256" key="3">
    <source>
        <dbReference type="ARBA" id="ARBA00013194"/>
    </source>
</evidence>
<gene>
    <name evidence="12" type="primary">tig</name>
    <name evidence="17" type="ORF">IAB36_03115</name>
</gene>
<dbReference type="GO" id="GO:0005737">
    <property type="term" value="C:cytoplasm"/>
    <property type="evidence" value="ECO:0007669"/>
    <property type="project" value="UniProtKB-SubCell"/>
</dbReference>
<dbReference type="InterPro" id="IPR036611">
    <property type="entry name" value="Trigger_fac_ribosome-bd_sf"/>
</dbReference>
<evidence type="ECO:0000256" key="1">
    <source>
        <dbReference type="ARBA" id="ARBA00000971"/>
    </source>
</evidence>
<evidence type="ECO:0000256" key="7">
    <source>
        <dbReference type="ARBA" id="ARBA00023186"/>
    </source>
</evidence>
<dbReference type="InterPro" id="IPR027304">
    <property type="entry name" value="Trigger_fact/SurA_dom_sf"/>
</dbReference>
<dbReference type="GO" id="GO:0015031">
    <property type="term" value="P:protein transport"/>
    <property type="evidence" value="ECO:0007669"/>
    <property type="project" value="UniProtKB-UniRule"/>
</dbReference>
<name>A0A9D1AI74_9FIRM</name>
<dbReference type="EC" id="5.2.1.8" evidence="3 12"/>
<dbReference type="GO" id="GO:0051083">
    <property type="term" value="P:'de novo' cotranslational protein folding"/>
    <property type="evidence" value="ECO:0007669"/>
    <property type="project" value="TreeGrafter"/>
</dbReference>
<dbReference type="EMBL" id="DVGY01000074">
    <property type="protein sequence ID" value="HIR40798.1"/>
    <property type="molecule type" value="Genomic_DNA"/>
</dbReference>
<dbReference type="InterPro" id="IPR001179">
    <property type="entry name" value="PPIase_FKBP_dom"/>
</dbReference>
<sequence>MLKETKQLETNKYELTATVDAEAFEAAVQKAFLKNRKRIDVPGFRKGKAPRKIVERMYGEGLFYEDAVNDLYPDTVNEAVKESGLTVVAPPSVDVKELSKENGVTFTITVVTKPEVTIEGYKGLEVEKEVKPVTDEDVQKRMEAMQHGHGRQIDVDDRATQKGDTVTFDFDGSVDGVPFEGGKAENYTLTLGSGQFIPGFEEQMEGKNIDEEFDVNVTFPEDYHAEELKGKAAVFKCKIHSIRYTEYPALDDEFAKDVSEFDTLDELKADEKRKMEEANQQEADTQVENKLVDLVIEKMQAEIPEEMIDVRVDEKVREFEYRLTSQGMSLELYQQYTGTTEDGLKKTFREQAEKEVKVRLALEKIVELENIQPTEEDMNAEYEKLAKAYQLDVEKVKEMLPVDTLKEDVAVNLAIDLVKNTAVITEK</sequence>
<comment type="caution">
    <text evidence="17">The sequence shown here is derived from an EMBL/GenBank/DDBJ whole genome shotgun (WGS) entry which is preliminary data.</text>
</comment>
<keyword evidence="9 12" id="KW-0131">Cell cycle</keyword>
<dbReference type="GO" id="GO:0051301">
    <property type="term" value="P:cell division"/>
    <property type="evidence" value="ECO:0007669"/>
    <property type="project" value="UniProtKB-KW"/>
</dbReference>
<dbReference type="GO" id="GO:0003755">
    <property type="term" value="F:peptidyl-prolyl cis-trans isomerase activity"/>
    <property type="evidence" value="ECO:0007669"/>
    <property type="project" value="UniProtKB-UniRule"/>
</dbReference>
<proteinExistence type="inferred from homology"/>
<dbReference type="SUPFAM" id="SSF54534">
    <property type="entry name" value="FKBP-like"/>
    <property type="match status" value="1"/>
</dbReference>
<dbReference type="Pfam" id="PF05698">
    <property type="entry name" value="Trigger_C"/>
    <property type="match status" value="1"/>
</dbReference>
<reference evidence="17" key="1">
    <citation type="submission" date="2020-10" db="EMBL/GenBank/DDBJ databases">
        <authorList>
            <person name="Gilroy R."/>
        </authorList>
    </citation>
    <scope>NUCLEOTIDE SEQUENCE</scope>
    <source>
        <strain evidence="17">CHK184-25365</strain>
    </source>
</reference>
<dbReference type="InterPro" id="IPR005215">
    <property type="entry name" value="Trig_fac"/>
</dbReference>
<evidence type="ECO:0000256" key="5">
    <source>
        <dbReference type="ARBA" id="ARBA00022618"/>
    </source>
</evidence>
<dbReference type="SUPFAM" id="SSF102735">
    <property type="entry name" value="Trigger factor ribosome-binding domain"/>
    <property type="match status" value="1"/>
</dbReference>
<keyword evidence="5 12" id="KW-0132">Cell division</keyword>
<dbReference type="PROSITE" id="PS50059">
    <property type="entry name" value="FKBP_PPIASE"/>
    <property type="match status" value="1"/>
</dbReference>
<keyword evidence="6 12" id="KW-0697">Rotamase</keyword>
<dbReference type="InterPro" id="IPR037041">
    <property type="entry name" value="Trigger_fac_C_sf"/>
</dbReference>
<dbReference type="InterPro" id="IPR008881">
    <property type="entry name" value="Trigger_fac_ribosome-bd_bac"/>
</dbReference>
<feature type="coiled-coil region" evidence="15">
    <location>
        <begin position="261"/>
        <end position="288"/>
    </location>
</feature>
<keyword evidence="15" id="KW-0175">Coiled coil</keyword>
<evidence type="ECO:0000256" key="14">
    <source>
        <dbReference type="RuleBase" id="RU003914"/>
    </source>
</evidence>
<dbReference type="FunFam" id="3.10.50.40:FF:000001">
    <property type="entry name" value="Trigger factor"/>
    <property type="match status" value="1"/>
</dbReference>
<reference evidence="17" key="2">
    <citation type="journal article" date="2021" name="PeerJ">
        <title>Extensive microbial diversity within the chicken gut microbiome revealed by metagenomics and culture.</title>
        <authorList>
            <person name="Gilroy R."/>
            <person name="Ravi A."/>
            <person name="Getino M."/>
            <person name="Pursley I."/>
            <person name="Horton D.L."/>
            <person name="Alikhan N.F."/>
            <person name="Baker D."/>
            <person name="Gharbi K."/>
            <person name="Hall N."/>
            <person name="Watson M."/>
            <person name="Adriaenssens E.M."/>
            <person name="Foster-Nyarko E."/>
            <person name="Jarju S."/>
            <person name="Secka A."/>
            <person name="Antonio M."/>
            <person name="Oren A."/>
            <person name="Chaudhuri R.R."/>
            <person name="La Ragione R."/>
            <person name="Hildebrand F."/>
            <person name="Pallen M.J."/>
        </authorList>
    </citation>
    <scope>NUCLEOTIDE SEQUENCE</scope>
    <source>
        <strain evidence="17">CHK184-25365</strain>
    </source>
</reference>
<evidence type="ECO:0000256" key="12">
    <source>
        <dbReference type="HAMAP-Rule" id="MF_00303"/>
    </source>
</evidence>
<dbReference type="PIRSF" id="PIRSF003095">
    <property type="entry name" value="Trigger_factor"/>
    <property type="match status" value="1"/>
</dbReference>
<evidence type="ECO:0000256" key="2">
    <source>
        <dbReference type="ARBA" id="ARBA00005464"/>
    </source>
</evidence>
<dbReference type="Pfam" id="PF05697">
    <property type="entry name" value="Trigger_N"/>
    <property type="match status" value="1"/>
</dbReference>
<evidence type="ECO:0000313" key="18">
    <source>
        <dbReference type="Proteomes" id="UP000886749"/>
    </source>
</evidence>